<keyword evidence="12" id="KW-1185">Reference proteome</keyword>
<dbReference type="GO" id="GO:0016301">
    <property type="term" value="F:kinase activity"/>
    <property type="evidence" value="ECO:0007669"/>
    <property type="project" value="UniProtKB-KW"/>
</dbReference>
<dbReference type="GO" id="GO:0016491">
    <property type="term" value="F:oxidoreductase activity"/>
    <property type="evidence" value="ECO:0007669"/>
    <property type="project" value="InterPro"/>
</dbReference>
<dbReference type="EMBL" id="VNKQ01000006">
    <property type="protein sequence ID" value="KAG0650354.1"/>
    <property type="molecule type" value="Genomic_DNA"/>
</dbReference>
<reference evidence="11" key="1">
    <citation type="submission" date="2019-07" db="EMBL/GenBank/DDBJ databases">
        <title>Hyphodiscus hymeniophilus genome sequencing and assembly.</title>
        <authorList>
            <person name="Kramer G."/>
            <person name="Nodwell J."/>
        </authorList>
    </citation>
    <scope>NUCLEOTIDE SEQUENCE</scope>
    <source>
        <strain evidence="11">ATCC 34498</strain>
    </source>
</reference>
<dbReference type="SUPFAM" id="SSF48179">
    <property type="entry name" value="6-phosphogluconate dehydrogenase C-terminal domain-like"/>
    <property type="match status" value="2"/>
</dbReference>
<dbReference type="Gene3D" id="3.40.50.10840">
    <property type="entry name" value="Putative sugar-binding, N-terminal domain"/>
    <property type="match status" value="1"/>
</dbReference>
<feature type="domain" description="6-phosphogluconate dehydrogenase NADP-binding" evidence="7">
    <location>
        <begin position="223"/>
        <end position="388"/>
    </location>
</feature>
<evidence type="ECO:0000313" key="11">
    <source>
        <dbReference type="EMBL" id="KAG0650354.1"/>
    </source>
</evidence>
<dbReference type="Gene3D" id="3.40.50.720">
    <property type="entry name" value="NAD(P)-binding Rossmann-like Domain"/>
    <property type="match status" value="2"/>
</dbReference>
<evidence type="ECO:0000259" key="8">
    <source>
        <dbReference type="Pfam" id="PF07005"/>
    </source>
</evidence>
<dbReference type="InterPro" id="IPR042213">
    <property type="entry name" value="NBD_C_sf"/>
</dbReference>
<comment type="similarity">
    <text evidence="1">Belongs to the four-carbon acid sugar kinase family.</text>
</comment>
<feature type="domain" description="3-hydroxyisobutyrate dehydrogenase-like NAD-binding" evidence="9">
    <location>
        <begin position="392"/>
        <end position="511"/>
    </location>
</feature>
<evidence type="ECO:0000259" key="7">
    <source>
        <dbReference type="Pfam" id="PF03446"/>
    </source>
</evidence>
<keyword evidence="3" id="KW-0547">Nucleotide-binding</keyword>
<dbReference type="Pfam" id="PF17042">
    <property type="entry name" value="NBD_C"/>
    <property type="match status" value="1"/>
</dbReference>
<evidence type="ECO:0000313" key="12">
    <source>
        <dbReference type="Proteomes" id="UP000785200"/>
    </source>
</evidence>
<dbReference type="GO" id="GO:0005524">
    <property type="term" value="F:ATP binding"/>
    <property type="evidence" value="ECO:0007669"/>
    <property type="project" value="UniProtKB-KW"/>
</dbReference>
<dbReference type="InterPro" id="IPR006115">
    <property type="entry name" value="6PGDH_NADP-bd"/>
</dbReference>
<sequence>MHPKPPSTVAFVGLGAMGFGMASHLVKIGYQVVGFDVYEPTRARFKEAGGNISPSPRDAANGADFFICMVANSEQADSVLFGPDIGAVEGVHIAAASEAMGLAVRMGLDTRRVYDIIVNTTGNSWMFENRVPHMLDNDWTPRSALDIFGIVTSSARSQGFPLPLSSVAEQLYLSASWRGYGKEDDSGLVRLFTQSGSAVHDQAKKGISDDELTPTVTPNEINKVGFIGLGAMGMGMATCLVKAGFKVSGYDISPGRTSEFLSSGGNTGAESPAEAALQADILILMIQTASQVEDVLFGSGKAAEKLPTGGVVILHSTVPPSFTRKLHTRLQGLGKEIYLVDAPISGGVTEAADGLLTIICSASRNAMSKANPVLVALSGKSENIFYVGDDVGAASSIMLIKQLLAGVHIMAAAEAMAFGAKLGLDTRSLYGILKNAAGGSWMFEDRVPAMLSADWVPHSSLAIFVNDLGTVLDEAKRLSFPAALTAAVHQMNLIGASYGWAQEADSGIVRFWELITGVCVSKSAELAKPQEMAFKPREYPRLSLKETIDSLPPTYKGDILRTIRERISDQKTPLLVILDDDPTGTQTCHDIAVLTVWDRDTLQNEMESSERGFFILTNSRALPPAEAKKLIETICKNVEYAARTAGKEFEIVLRGDSTLRGHFPDEPETVEATLGKGDTDAWILAPFFYQGGRYTIEDVHYIAEGDELVPVGQTQFAQDATFGYESSNLRDYVLEKAGSRFTSDDLFSISLDDIRRGPEIVTEKLLTAPKRSVIIVNAAAESDMFVFAAGILAAEQQGRKYLYRTGAAFVSSRLGISGIPPLSADALNMSSTTAGGLIIAGSYVQKTTLQLRALRSRRASKLHVIELPVAKMIHSSAEAEKVVNEAIVDACQKLKTGHDVLVMTSRDLVVGEDAISSLSIGGLIAASLVNVMRNIDVRPRYIIAKGGITSSDIATKGLNMKRAIVIGQALPGVPLWRCDEKTSRHQGVPYVVFPGNVGGEDTLAELVEEWAISEPS</sequence>
<feature type="domain" description="3-hydroxyisobutyrate dehydrogenase-like NAD-binding" evidence="9">
    <location>
        <begin position="88"/>
        <end position="191"/>
    </location>
</feature>
<evidence type="ECO:0000259" key="10">
    <source>
        <dbReference type="Pfam" id="PF17042"/>
    </source>
</evidence>
<dbReference type="SUPFAM" id="SSF51735">
    <property type="entry name" value="NAD(P)-binding Rossmann-fold domains"/>
    <property type="match status" value="2"/>
</dbReference>
<dbReference type="Pfam" id="PF03446">
    <property type="entry name" value="NAD_binding_2"/>
    <property type="match status" value="2"/>
</dbReference>
<dbReference type="InterPro" id="IPR002204">
    <property type="entry name" value="3-OH-isobutyrate_DH-rel_CS"/>
</dbReference>
<dbReference type="Gene3D" id="3.40.980.20">
    <property type="entry name" value="Four-carbon acid sugar kinase, nucleotide binding domain"/>
    <property type="match status" value="1"/>
</dbReference>
<dbReference type="OrthoDB" id="48988at2759"/>
<dbReference type="GO" id="GO:0050661">
    <property type="term" value="F:NADP binding"/>
    <property type="evidence" value="ECO:0007669"/>
    <property type="project" value="InterPro"/>
</dbReference>
<dbReference type="InterPro" id="IPR037051">
    <property type="entry name" value="4-carb_acid_sugar_kinase_N_sf"/>
</dbReference>
<dbReference type="Pfam" id="PF07005">
    <property type="entry name" value="SBD_N"/>
    <property type="match status" value="1"/>
</dbReference>
<dbReference type="Proteomes" id="UP000785200">
    <property type="component" value="Unassembled WGS sequence"/>
</dbReference>
<evidence type="ECO:0000256" key="1">
    <source>
        <dbReference type="ARBA" id="ARBA00005715"/>
    </source>
</evidence>
<dbReference type="SUPFAM" id="SSF142764">
    <property type="entry name" value="YgbK-like"/>
    <property type="match status" value="1"/>
</dbReference>
<organism evidence="11 12">
    <name type="scientific">Hyphodiscus hymeniophilus</name>
    <dbReference type="NCBI Taxonomy" id="353542"/>
    <lineage>
        <taxon>Eukaryota</taxon>
        <taxon>Fungi</taxon>
        <taxon>Dikarya</taxon>
        <taxon>Ascomycota</taxon>
        <taxon>Pezizomycotina</taxon>
        <taxon>Leotiomycetes</taxon>
        <taxon>Helotiales</taxon>
        <taxon>Hyphodiscaceae</taxon>
        <taxon>Hyphodiscus</taxon>
    </lineage>
</organism>
<dbReference type="InterPro" id="IPR013328">
    <property type="entry name" value="6PGD_dom2"/>
</dbReference>
<comment type="caution">
    <text evidence="11">The sequence shown here is derived from an EMBL/GenBank/DDBJ whole genome shotgun (WGS) entry which is preliminary data.</text>
</comment>
<dbReference type="AlphaFoldDB" id="A0A9P7AYT0"/>
<dbReference type="PANTHER" id="PTHR43060:SF17">
    <property type="entry name" value="L-THREONATE DEHYDROGENASE"/>
    <property type="match status" value="1"/>
</dbReference>
<dbReference type="InterPro" id="IPR036291">
    <property type="entry name" value="NAD(P)-bd_dom_sf"/>
</dbReference>
<dbReference type="InterPro" id="IPR008927">
    <property type="entry name" value="6-PGluconate_DH-like_C_sf"/>
</dbReference>
<dbReference type="InterPro" id="IPR010737">
    <property type="entry name" value="4-carb_acid_sugar_kinase_N"/>
</dbReference>
<keyword evidence="6" id="KW-0119">Carbohydrate metabolism</keyword>
<evidence type="ECO:0000259" key="9">
    <source>
        <dbReference type="Pfam" id="PF14833"/>
    </source>
</evidence>
<feature type="domain" description="6-phosphogluconate dehydrogenase NADP-binding" evidence="7">
    <location>
        <begin position="8"/>
        <end position="83"/>
    </location>
</feature>
<evidence type="ECO:0000256" key="2">
    <source>
        <dbReference type="ARBA" id="ARBA00022679"/>
    </source>
</evidence>
<evidence type="ECO:0000256" key="4">
    <source>
        <dbReference type="ARBA" id="ARBA00022777"/>
    </source>
</evidence>
<keyword evidence="5" id="KW-0067">ATP-binding</keyword>
<dbReference type="Gene3D" id="1.10.1040.10">
    <property type="entry name" value="N-(1-d-carboxylethyl)-l-norvaline Dehydrogenase, domain 2"/>
    <property type="match status" value="2"/>
</dbReference>
<proteinExistence type="inferred from homology"/>
<evidence type="ECO:0000256" key="6">
    <source>
        <dbReference type="ARBA" id="ARBA00023277"/>
    </source>
</evidence>
<gene>
    <name evidence="11" type="ORF">D0Z07_3240</name>
</gene>
<dbReference type="InterPro" id="IPR029154">
    <property type="entry name" value="HIBADH-like_NADP-bd"/>
</dbReference>
<dbReference type="PROSITE" id="PS00895">
    <property type="entry name" value="3_HYDROXYISOBUT_DH"/>
    <property type="match status" value="1"/>
</dbReference>
<feature type="domain" description="Four-carbon acid sugar kinase N-terminal" evidence="8">
    <location>
        <begin position="575"/>
        <end position="812"/>
    </location>
</feature>
<keyword evidence="4" id="KW-0418">Kinase</keyword>
<protein>
    <submittedName>
        <fullName evidence="11">L-threonate dehydrogenase</fullName>
    </submittedName>
</protein>
<feature type="domain" description="Four-carbon acid sugar kinase nucleotide binding" evidence="10">
    <location>
        <begin position="837"/>
        <end position="1003"/>
    </location>
</feature>
<dbReference type="GO" id="GO:0051287">
    <property type="term" value="F:NAD binding"/>
    <property type="evidence" value="ECO:0007669"/>
    <property type="project" value="InterPro"/>
</dbReference>
<evidence type="ECO:0000256" key="5">
    <source>
        <dbReference type="ARBA" id="ARBA00022840"/>
    </source>
</evidence>
<keyword evidence="2" id="KW-0808">Transferase</keyword>
<name>A0A9P7AYT0_9HELO</name>
<accession>A0A9P7AYT0</accession>
<dbReference type="PANTHER" id="PTHR43060">
    <property type="entry name" value="3-HYDROXYISOBUTYRATE DEHYDROGENASE-LIKE 1, MITOCHONDRIAL-RELATED"/>
    <property type="match status" value="1"/>
</dbReference>
<dbReference type="Pfam" id="PF14833">
    <property type="entry name" value="NAD_binding_11"/>
    <property type="match status" value="2"/>
</dbReference>
<dbReference type="InterPro" id="IPR031475">
    <property type="entry name" value="NBD_C"/>
</dbReference>
<evidence type="ECO:0000256" key="3">
    <source>
        <dbReference type="ARBA" id="ARBA00022741"/>
    </source>
</evidence>